<dbReference type="Pfam" id="PF00873">
    <property type="entry name" value="ACR_tran"/>
    <property type="match status" value="2"/>
</dbReference>
<feature type="transmembrane region" description="Helical" evidence="2">
    <location>
        <begin position="887"/>
        <end position="906"/>
    </location>
</feature>
<feature type="transmembrane region" description="Helical" evidence="2">
    <location>
        <begin position="985"/>
        <end position="1006"/>
    </location>
</feature>
<dbReference type="PANTHER" id="PTHR32063">
    <property type="match status" value="1"/>
</dbReference>
<sequence length="1055" mass="112516">MRGIINFSLNNKFALWILTIIVTVAGLYAGINMKQEIMPNLDVPILAVSTVYPGASPEEVAEQISKPLEQRIKNLQGVKTVSSTSMENSSQIVVEYDYDQDMDKAQSDVRDAISGIKLPAGAQEASINRFSLNAFPVVSLSITGENRSLEELTRFVESEVRPSLEGLPGVSDVQVSGQHVKEVQLTYNTEKMAQLGISEDTVKGLIQGSAVKVPLGLFELDQADKIVVVDGNITTLDDLKNLAIPAIPSTGGAGASAPGGMAAPSGKAPAGQAPAAAPTAPVAPAVPVEIPTVKLSEIADLQVVGKAESISRTNGSESIGINIVKGPDANTVSVVNAVKEEASRIEADHAGIKAVTMIDQGKPIEDSIDTMISKALFGALFAIVIILLFLRNIRTTIISIISIPLSLLIALVILKQLDITLNIMTLGAMTVAIGRVVDDSIVVVENIYRRMSLKSEELKGKELIRESTREMFVPILSSTLVTIAVFFPLGLVSGPIGQLFMPFALTMVFALLASLLVAITVVPMLGHSLFKNGLKSSRVHDDKPGALARFYKKVLTWSLNHKLITFGLAVLILIGSFSLVPVIGVSFLPEQEDKYMMVTYTPAAGERSADVEQRALDAEKMLLERAGVANLQYSVGGSTPMSFGPQKGALFYLLYESEFENFEAEKENVLTDLAKLGAKGEWKQQDMGGGGVGGSQLALNVYGDSPEEIKTAVEKVQAVMKDDADFEKIQSSLSKSYEQYTLVANQQQLSKLGLTAGLVAMKLTPPRGRTELTNIEIDGKSYPVYLNVNQEEYKSIGDIENSLLTSPVRGAVPIKDVVTVETGTSPDTITRKDGRMYVEIKADITAKDVAKASSDLQAEIDKLDLPPTINVEFGGVTEQINETFTQLGLAMLAAVAIVYLMLVITFGGGLAPFAILFSLPFTVIGGLVGLLIAGETLSASAMMGALMLIGIVVTNAIVLIDRVIHKEKVGLSTREALLEAAGTRLRPILMTALATIGALLPLALGYESTSGSIISKGLGVTVIGGLASSTLLTLLIVPIVYEFLMKFRKKGRAAE</sequence>
<dbReference type="InterPro" id="IPR027463">
    <property type="entry name" value="AcrB_DN_DC_subdom"/>
</dbReference>
<feature type="transmembrane region" description="Helical" evidence="2">
    <location>
        <begin position="939"/>
        <end position="964"/>
    </location>
</feature>
<keyword evidence="2" id="KW-0472">Membrane</keyword>
<dbReference type="SUPFAM" id="SSF82866">
    <property type="entry name" value="Multidrug efflux transporter AcrB transmembrane domain"/>
    <property type="match status" value="2"/>
</dbReference>
<keyword evidence="4" id="KW-1185">Reference proteome</keyword>
<dbReference type="RefSeq" id="WP_267151264.1">
    <property type="nucleotide sequence ID" value="NZ_JAPMLT010000003.1"/>
</dbReference>
<evidence type="ECO:0000256" key="1">
    <source>
        <dbReference type="SAM" id="MobiDB-lite"/>
    </source>
</evidence>
<evidence type="ECO:0000313" key="3">
    <source>
        <dbReference type="EMBL" id="MCX7570020.1"/>
    </source>
</evidence>
<gene>
    <name evidence="3" type="ORF">OS242_08585</name>
</gene>
<organism evidence="3 4">
    <name type="scientific">Tumebacillus lacus</name>
    <dbReference type="NCBI Taxonomy" id="2995335"/>
    <lineage>
        <taxon>Bacteria</taxon>
        <taxon>Bacillati</taxon>
        <taxon>Bacillota</taxon>
        <taxon>Bacilli</taxon>
        <taxon>Bacillales</taxon>
        <taxon>Alicyclobacillaceae</taxon>
        <taxon>Tumebacillus</taxon>
    </lineage>
</organism>
<feature type="transmembrane region" description="Helical" evidence="2">
    <location>
        <begin position="371"/>
        <end position="390"/>
    </location>
</feature>
<comment type="caution">
    <text evidence="3">The sequence shown here is derived from an EMBL/GenBank/DDBJ whole genome shotgun (WGS) entry which is preliminary data.</text>
</comment>
<dbReference type="Gene3D" id="3.30.70.1440">
    <property type="entry name" value="Multidrug efflux transporter AcrB pore domain"/>
    <property type="match status" value="1"/>
</dbReference>
<feature type="transmembrane region" description="Helical" evidence="2">
    <location>
        <begin position="913"/>
        <end position="933"/>
    </location>
</feature>
<dbReference type="PANTHER" id="PTHR32063:SF0">
    <property type="entry name" value="SWARMING MOTILITY PROTEIN SWRC"/>
    <property type="match status" value="1"/>
</dbReference>
<dbReference type="Gene3D" id="3.30.70.1320">
    <property type="entry name" value="Multidrug efflux transporter AcrB pore domain like"/>
    <property type="match status" value="2"/>
</dbReference>
<keyword evidence="2" id="KW-0812">Transmembrane</keyword>
<evidence type="ECO:0000313" key="4">
    <source>
        <dbReference type="Proteomes" id="UP001208017"/>
    </source>
</evidence>
<keyword evidence="2" id="KW-1133">Transmembrane helix</keyword>
<feature type="transmembrane region" description="Helical" evidence="2">
    <location>
        <begin position="13"/>
        <end position="31"/>
    </location>
</feature>
<dbReference type="PRINTS" id="PR00702">
    <property type="entry name" value="ACRIFLAVINRP"/>
</dbReference>
<dbReference type="InterPro" id="IPR001036">
    <property type="entry name" value="Acrflvin-R"/>
</dbReference>
<dbReference type="SUPFAM" id="SSF82693">
    <property type="entry name" value="Multidrug efflux transporter AcrB pore domain, PN1, PN2, PC1 and PC2 subdomains"/>
    <property type="match status" value="2"/>
</dbReference>
<dbReference type="SUPFAM" id="SSF82714">
    <property type="entry name" value="Multidrug efflux transporter AcrB TolC docking domain, DN and DC subdomains"/>
    <property type="match status" value="2"/>
</dbReference>
<feature type="transmembrane region" description="Helical" evidence="2">
    <location>
        <begin position="563"/>
        <end position="588"/>
    </location>
</feature>
<name>A0ABT3WZC9_9BACL</name>
<proteinExistence type="predicted"/>
<protein>
    <submittedName>
        <fullName evidence="3">Efflux RND transporter permease subunit</fullName>
    </submittedName>
</protein>
<accession>A0ABT3WZC9</accession>
<reference evidence="3 4" key="1">
    <citation type="submission" date="2022-11" db="EMBL/GenBank/DDBJ databases">
        <title>Study of microbial diversity in lake waters.</title>
        <authorList>
            <person name="Zhang J."/>
        </authorList>
    </citation>
    <scope>NUCLEOTIDE SEQUENCE [LARGE SCALE GENOMIC DNA]</scope>
    <source>
        <strain evidence="3 4">DT12</strain>
    </source>
</reference>
<dbReference type="Gene3D" id="3.30.70.1430">
    <property type="entry name" value="Multidrug efflux transporter AcrB pore domain"/>
    <property type="match status" value="2"/>
</dbReference>
<feature type="transmembrane region" description="Helical" evidence="2">
    <location>
        <begin position="1018"/>
        <end position="1044"/>
    </location>
</feature>
<feature type="transmembrane region" description="Helical" evidence="2">
    <location>
        <begin position="503"/>
        <end position="525"/>
    </location>
</feature>
<feature type="region of interest" description="Disordered" evidence="1">
    <location>
        <begin position="253"/>
        <end position="275"/>
    </location>
</feature>
<dbReference type="Proteomes" id="UP001208017">
    <property type="component" value="Unassembled WGS sequence"/>
</dbReference>
<dbReference type="Gene3D" id="3.30.2090.10">
    <property type="entry name" value="Multidrug efflux transporter AcrB TolC docking domain, DN and DC subdomains"/>
    <property type="match status" value="3"/>
</dbReference>
<evidence type="ECO:0000256" key="2">
    <source>
        <dbReference type="SAM" id="Phobius"/>
    </source>
</evidence>
<feature type="transmembrane region" description="Helical" evidence="2">
    <location>
        <begin position="396"/>
        <end position="414"/>
    </location>
</feature>
<dbReference type="EMBL" id="JAPMLT010000003">
    <property type="protein sequence ID" value="MCX7570020.1"/>
    <property type="molecule type" value="Genomic_DNA"/>
</dbReference>
<dbReference type="Gene3D" id="1.20.1640.10">
    <property type="entry name" value="Multidrug efflux transporter AcrB transmembrane domain"/>
    <property type="match status" value="3"/>
</dbReference>
<feature type="transmembrane region" description="Helical" evidence="2">
    <location>
        <begin position="471"/>
        <end position="491"/>
    </location>
</feature>